<keyword evidence="2 7" id="KW-0378">Hydrolase</keyword>
<dbReference type="GO" id="GO:0004386">
    <property type="term" value="F:helicase activity"/>
    <property type="evidence" value="ECO:0007669"/>
    <property type="project" value="UniProtKB-UniRule"/>
</dbReference>
<feature type="compositionally biased region" description="Basic and acidic residues" evidence="9">
    <location>
        <begin position="292"/>
        <end position="341"/>
    </location>
</feature>
<feature type="region of interest" description="Disordered" evidence="9">
    <location>
        <begin position="17"/>
        <end position="368"/>
    </location>
</feature>
<dbReference type="InterPro" id="IPR011129">
    <property type="entry name" value="CSD"/>
</dbReference>
<evidence type="ECO:0000256" key="7">
    <source>
        <dbReference type="HAMAP-Rule" id="MF_01884"/>
    </source>
</evidence>
<dbReference type="SUPFAM" id="SSF52540">
    <property type="entry name" value="P-loop containing nucleoside triphosphate hydrolases"/>
    <property type="match status" value="1"/>
</dbReference>
<evidence type="ECO:0000256" key="9">
    <source>
        <dbReference type="SAM" id="MobiDB-lite"/>
    </source>
</evidence>
<dbReference type="GO" id="GO:0006353">
    <property type="term" value="P:DNA-templated transcription termination"/>
    <property type="evidence" value="ECO:0007669"/>
    <property type="project" value="UniProtKB-UniRule"/>
</dbReference>
<dbReference type="EC" id="3.6.4.-" evidence="7"/>
<keyword evidence="6 7" id="KW-0804">Transcription</keyword>
<name>A0A939QCJ6_9MICO</name>
<keyword evidence="7" id="KW-0067">ATP-binding</keyword>
<feature type="binding site" evidence="7">
    <location>
        <begin position="492"/>
        <end position="497"/>
    </location>
    <ligand>
        <name>ATP</name>
        <dbReference type="ChEBI" id="CHEBI:30616"/>
    </ligand>
</feature>
<feature type="compositionally biased region" description="Low complexity" evidence="9">
    <location>
        <begin position="279"/>
        <end position="291"/>
    </location>
</feature>
<evidence type="ECO:0000313" key="12">
    <source>
        <dbReference type="Proteomes" id="UP000668403"/>
    </source>
</evidence>
<feature type="binding site" evidence="7">
    <location>
        <position position="535"/>
    </location>
    <ligand>
        <name>ATP</name>
        <dbReference type="ChEBI" id="CHEBI:30616"/>
    </ligand>
</feature>
<dbReference type="InterPro" id="IPR012340">
    <property type="entry name" value="NA-bd_OB-fold"/>
</dbReference>
<proteinExistence type="inferred from homology"/>
<sequence length="739" mass="77510">MAIPSTFVRIHGFAGIWPEREPWHTTSERTIVEQNSSETTPESTPTADAPAAPRRRASRRVSTAAAAPEAPEASAAEAPTASTAPAASETAASEAAAPEAAAEAPKKRTTRTRKKAADADVPAAASDETSTATEVQAPAETPSAAADAEQAAPKKRTTRTRKKATDAEAAPAADAPVAADGADQNAEQVSNESAAQSAASTGDTETAAPKRTSRSRKSQAAQTAETGDSSAATVQSESGSATDAPAESAPAAQQTESDDASADDAGKGRSNRGGRGKNGKQNSGQNQSQNRDQNRDAKQNDKSAEPSEKAERNEKSGGDKNGTDRNGADRNGAERGDKGGESSRSTRTRQRDRKRRGQGDDFEPEISDDDVLLPVGGILDVLDNYAFVRTSGYLPGTSDVYVSLGQVKKYGLRKGDAVTGSIRQPREGDGNGRQKYNAIVKVDTVNGHSAEEPQSRGEFAELTPLYPEDRVRLETTREQTAPRVIDIVAPIGFGQRALISGPSGSGKSTLIREIAAAVSANHPDAHLMLVATSERPEEVTHLQRTINGEVIASTFDRPTEDHTTVAELAVERAKRLVELGHDVVVLLESVTDVAHAYVDAVPTGGRNATDDPEGVAALQVKRLLAAARNLENAGSLTIIATADTKTGNPADKALVKTLLPVVNSTIRLSGDAAAAWIFPAVDVARTYTERETLLRGDADTAKVQQLRRSLTGASAEDAIRGLVERVESTATNADLIARA</sequence>
<comment type="caution">
    <text evidence="11">The sequence shown here is derived from an EMBL/GenBank/DDBJ whole genome shotgun (WGS) entry which is preliminary data.</text>
</comment>
<protein>
    <recommendedName>
        <fullName evidence="7">Transcription termination factor Rho</fullName>
        <ecNumber evidence="7">3.6.4.-</ecNumber>
    </recommendedName>
    <alternativeName>
        <fullName evidence="7">ATP-dependent helicase Rho</fullName>
    </alternativeName>
</protein>
<evidence type="ECO:0000256" key="4">
    <source>
        <dbReference type="ARBA" id="ARBA00022884"/>
    </source>
</evidence>
<feature type="compositionally biased region" description="Low complexity" evidence="9">
    <location>
        <begin position="60"/>
        <end position="103"/>
    </location>
</feature>
<comment type="subunit">
    <text evidence="7">Homohexamer. The homohexamer assembles into an open ring structure.</text>
</comment>
<dbReference type="PANTHER" id="PTHR46425:SF1">
    <property type="entry name" value="TRANSCRIPTION TERMINATION FACTOR RHO"/>
    <property type="match status" value="1"/>
</dbReference>
<keyword evidence="5 7" id="KW-0805">Transcription regulation</keyword>
<dbReference type="HAMAP" id="MF_01884">
    <property type="entry name" value="Rho"/>
    <property type="match status" value="1"/>
</dbReference>
<dbReference type="Pfam" id="PF00006">
    <property type="entry name" value="ATP-synt_ab"/>
    <property type="match status" value="1"/>
</dbReference>
<dbReference type="Pfam" id="PF07497">
    <property type="entry name" value="Rho_RNA_bind"/>
    <property type="match status" value="1"/>
</dbReference>
<dbReference type="PROSITE" id="PS51856">
    <property type="entry name" value="RHO_RNA_BD"/>
    <property type="match status" value="1"/>
</dbReference>
<accession>A0A939QCJ6</accession>
<feature type="compositionally biased region" description="Low complexity" evidence="9">
    <location>
        <begin position="167"/>
        <end position="183"/>
    </location>
</feature>
<feature type="compositionally biased region" description="Low complexity" evidence="9">
    <location>
        <begin position="240"/>
        <end position="255"/>
    </location>
</feature>
<dbReference type="GO" id="GO:0008186">
    <property type="term" value="F:ATP-dependent activity, acting on RNA"/>
    <property type="evidence" value="ECO:0007669"/>
    <property type="project" value="InterPro"/>
</dbReference>
<feature type="compositionally biased region" description="Basic residues" evidence="9">
    <location>
        <begin position="153"/>
        <end position="162"/>
    </location>
</feature>
<dbReference type="InterPro" id="IPR000194">
    <property type="entry name" value="ATPase_F1/V1/A1_a/bsu_nucl-bd"/>
</dbReference>
<keyword evidence="1 7" id="KW-0806">Transcription termination</keyword>
<dbReference type="EMBL" id="JAGFBF010000002">
    <property type="protein sequence ID" value="MBO2989302.1"/>
    <property type="molecule type" value="Genomic_DNA"/>
</dbReference>
<dbReference type="InterPro" id="IPR003593">
    <property type="entry name" value="AAA+_ATPase"/>
</dbReference>
<keyword evidence="12" id="KW-1185">Reference proteome</keyword>
<feature type="compositionally biased region" description="Basic and acidic residues" evidence="9">
    <location>
        <begin position="18"/>
        <end position="31"/>
    </location>
</feature>
<evidence type="ECO:0000259" key="10">
    <source>
        <dbReference type="PROSITE" id="PS51856"/>
    </source>
</evidence>
<dbReference type="Proteomes" id="UP000668403">
    <property type="component" value="Unassembled WGS sequence"/>
</dbReference>
<dbReference type="InterPro" id="IPR011113">
    <property type="entry name" value="Rho_RNA-bd"/>
</dbReference>
<comment type="function">
    <text evidence="7">Facilitates transcription termination by a mechanism that involves Rho binding to the nascent RNA, activation of Rho's RNA-dependent ATPase activity, and release of the mRNA from the DNA template.</text>
</comment>
<dbReference type="InterPro" id="IPR004665">
    <property type="entry name" value="Term_rho"/>
</dbReference>
<comment type="similarity">
    <text evidence="7 8">Belongs to the Rho family.</text>
</comment>
<evidence type="ECO:0000256" key="3">
    <source>
        <dbReference type="ARBA" id="ARBA00022806"/>
    </source>
</evidence>
<dbReference type="PANTHER" id="PTHR46425">
    <property type="entry name" value="TRANSCRIPTION TERMINATION FACTOR RHO"/>
    <property type="match status" value="1"/>
</dbReference>
<dbReference type="SMART" id="SM00382">
    <property type="entry name" value="AAA"/>
    <property type="match status" value="1"/>
</dbReference>
<organism evidence="11 12">
    <name type="scientific">Leucobacter tardus</name>
    <dbReference type="NCBI Taxonomy" id="501483"/>
    <lineage>
        <taxon>Bacteria</taxon>
        <taxon>Bacillati</taxon>
        <taxon>Actinomycetota</taxon>
        <taxon>Actinomycetes</taxon>
        <taxon>Micrococcales</taxon>
        <taxon>Microbacteriaceae</taxon>
        <taxon>Leucobacter</taxon>
    </lineage>
</organism>
<keyword evidence="4 7" id="KW-0694">RNA-binding</keyword>
<comment type="caution">
    <text evidence="7">Lacks conserved residue(s) required for the propagation of feature annotation.</text>
</comment>
<feature type="compositionally biased region" description="Polar residues" evidence="9">
    <location>
        <begin position="218"/>
        <end position="239"/>
    </location>
</feature>
<evidence type="ECO:0000256" key="5">
    <source>
        <dbReference type="ARBA" id="ARBA00023015"/>
    </source>
</evidence>
<keyword evidence="7" id="KW-0547">Nucleotide-binding</keyword>
<dbReference type="GO" id="GO:0005524">
    <property type="term" value="F:ATP binding"/>
    <property type="evidence" value="ECO:0007669"/>
    <property type="project" value="UniProtKB-UniRule"/>
</dbReference>
<evidence type="ECO:0000256" key="6">
    <source>
        <dbReference type="ARBA" id="ARBA00023163"/>
    </source>
</evidence>
<dbReference type="GO" id="GO:0003723">
    <property type="term" value="F:RNA binding"/>
    <property type="evidence" value="ECO:0007669"/>
    <property type="project" value="UniProtKB-UniRule"/>
</dbReference>
<dbReference type="NCBIfam" id="NF006886">
    <property type="entry name" value="PRK09376.1"/>
    <property type="match status" value="1"/>
</dbReference>
<feature type="compositionally biased region" description="Low complexity" evidence="9">
    <location>
        <begin position="119"/>
        <end position="151"/>
    </location>
</feature>
<reference evidence="11" key="1">
    <citation type="submission" date="2021-03" db="EMBL/GenBank/DDBJ databases">
        <title>Leucobacter chromiisoli sp. nov., isolated from chromium-containing soil of chemical plant.</title>
        <authorList>
            <person name="Xu Z."/>
        </authorList>
    </citation>
    <scope>NUCLEOTIDE SEQUENCE</scope>
    <source>
        <strain evidence="11">K 70/01</strain>
    </source>
</reference>
<dbReference type="SMART" id="SM00357">
    <property type="entry name" value="CSP"/>
    <property type="match status" value="1"/>
</dbReference>
<dbReference type="SUPFAM" id="SSF50249">
    <property type="entry name" value="Nucleic acid-binding proteins"/>
    <property type="match status" value="1"/>
</dbReference>
<feature type="compositionally biased region" description="Polar residues" evidence="9">
    <location>
        <begin position="185"/>
        <end position="204"/>
    </location>
</feature>
<feature type="compositionally biased region" description="Basic residues" evidence="9">
    <location>
        <begin position="269"/>
        <end position="278"/>
    </location>
</feature>
<dbReference type="GO" id="GO:0016787">
    <property type="term" value="F:hydrolase activity"/>
    <property type="evidence" value="ECO:0007669"/>
    <property type="project" value="UniProtKB-KW"/>
</dbReference>
<dbReference type="InterPro" id="IPR027417">
    <property type="entry name" value="P-loop_NTPase"/>
</dbReference>
<dbReference type="Gene3D" id="3.40.50.300">
    <property type="entry name" value="P-loop containing nucleotide triphosphate hydrolases"/>
    <property type="match status" value="1"/>
</dbReference>
<feature type="compositionally biased region" description="Basic residues" evidence="9">
    <location>
        <begin position="346"/>
        <end position="356"/>
    </location>
</feature>
<gene>
    <name evidence="7 11" type="primary">rho</name>
    <name evidence="11" type="ORF">J4H85_04735</name>
</gene>
<evidence type="ECO:0000256" key="8">
    <source>
        <dbReference type="PROSITE-ProRule" id="PRU01203"/>
    </source>
</evidence>
<dbReference type="AlphaFoldDB" id="A0A939QCJ6"/>
<dbReference type="Gene3D" id="2.40.50.140">
    <property type="entry name" value="Nucleic acid-binding proteins"/>
    <property type="match status" value="1"/>
</dbReference>
<evidence type="ECO:0000256" key="1">
    <source>
        <dbReference type="ARBA" id="ARBA00022472"/>
    </source>
</evidence>
<feature type="compositionally biased region" description="Low complexity" evidence="9">
    <location>
        <begin position="36"/>
        <end position="52"/>
    </location>
</feature>
<feature type="domain" description="Rho RNA-BD" evidence="10">
    <location>
        <begin position="372"/>
        <end position="449"/>
    </location>
</feature>
<evidence type="ECO:0000256" key="2">
    <source>
        <dbReference type="ARBA" id="ARBA00022801"/>
    </source>
</evidence>
<keyword evidence="3 7" id="KW-0347">Helicase</keyword>
<evidence type="ECO:0000313" key="11">
    <source>
        <dbReference type="EMBL" id="MBO2989302.1"/>
    </source>
</evidence>